<name>A0ABD0JVX0_9CAEN</name>
<dbReference type="Pfam" id="PF15289">
    <property type="entry name" value="RFXA_RFXANK_bdg"/>
    <property type="match status" value="1"/>
</dbReference>
<reference evidence="3 4" key="1">
    <citation type="journal article" date="2023" name="Sci. Data">
        <title>Genome assembly of the Korean intertidal mud-creeper Batillaria attramentaria.</title>
        <authorList>
            <person name="Patra A.K."/>
            <person name="Ho P.T."/>
            <person name="Jun S."/>
            <person name="Lee S.J."/>
            <person name="Kim Y."/>
            <person name="Won Y.J."/>
        </authorList>
    </citation>
    <scope>NUCLEOTIDE SEQUENCE [LARGE SCALE GENOMIC DNA]</scope>
    <source>
        <strain evidence="3">Wonlab-2016</strain>
    </source>
</reference>
<feature type="compositionally biased region" description="Acidic residues" evidence="1">
    <location>
        <begin position="74"/>
        <end position="83"/>
    </location>
</feature>
<evidence type="ECO:0000313" key="4">
    <source>
        <dbReference type="Proteomes" id="UP001519460"/>
    </source>
</evidence>
<dbReference type="InterPro" id="IPR029316">
    <property type="entry name" value="RFXAP_RFXANK-bd"/>
</dbReference>
<feature type="non-terminal residue" evidence="3">
    <location>
        <position position="1"/>
    </location>
</feature>
<dbReference type="Gene3D" id="6.10.290.30">
    <property type="entry name" value="Regulatory factor X-associated C-terminal binding domain"/>
    <property type="match status" value="1"/>
</dbReference>
<dbReference type="EMBL" id="JACVVK020000308">
    <property type="protein sequence ID" value="KAK7479212.1"/>
    <property type="molecule type" value="Genomic_DNA"/>
</dbReference>
<feature type="region of interest" description="Disordered" evidence="1">
    <location>
        <begin position="57"/>
        <end position="83"/>
    </location>
</feature>
<accession>A0ABD0JVX0</accession>
<gene>
    <name evidence="3" type="ORF">BaRGS_00029556</name>
</gene>
<evidence type="ECO:0000259" key="2">
    <source>
        <dbReference type="Pfam" id="PF15289"/>
    </source>
</evidence>
<organism evidence="3 4">
    <name type="scientific">Batillaria attramentaria</name>
    <dbReference type="NCBI Taxonomy" id="370345"/>
    <lineage>
        <taxon>Eukaryota</taxon>
        <taxon>Metazoa</taxon>
        <taxon>Spiralia</taxon>
        <taxon>Lophotrochozoa</taxon>
        <taxon>Mollusca</taxon>
        <taxon>Gastropoda</taxon>
        <taxon>Caenogastropoda</taxon>
        <taxon>Sorbeoconcha</taxon>
        <taxon>Cerithioidea</taxon>
        <taxon>Batillariidae</taxon>
        <taxon>Batillaria</taxon>
    </lineage>
</organism>
<dbReference type="InterPro" id="IPR038308">
    <property type="entry name" value="RFXAP_C_sf"/>
</dbReference>
<feature type="domain" description="Regulatory factor X-associated protein RFXANK-binding" evidence="2">
    <location>
        <begin position="17"/>
        <end position="57"/>
    </location>
</feature>
<evidence type="ECO:0000256" key="1">
    <source>
        <dbReference type="SAM" id="MobiDB-lite"/>
    </source>
</evidence>
<keyword evidence="4" id="KW-1185">Reference proteome</keyword>
<dbReference type="Proteomes" id="UP001519460">
    <property type="component" value="Unassembled WGS sequence"/>
</dbReference>
<comment type="caution">
    <text evidence="3">The sequence shown here is derived from an EMBL/GenBank/DDBJ whole genome shotgun (WGS) entry which is preliminary data.</text>
</comment>
<evidence type="ECO:0000313" key="3">
    <source>
        <dbReference type="EMBL" id="KAK7479212.1"/>
    </source>
</evidence>
<proteinExistence type="predicted"/>
<protein>
    <recommendedName>
        <fullName evidence="2">Regulatory factor X-associated protein RFXANK-binding domain-containing protein</fullName>
    </recommendedName>
</protein>
<dbReference type="AlphaFoldDB" id="A0ABD0JVX0"/>
<sequence>APDVQRESSLWPGADVDGPFQSSLLEEVLAEKKMALLRSPEVMRFLQQRQAALLQASQDNMALESEHTDYSAGEVEDDSQQSS</sequence>